<name>A0A538TTG3_UNCEI</name>
<dbReference type="SFLD" id="SFLDG01129">
    <property type="entry name" value="C1.5:_HAD__Beta-PGM__Phosphata"/>
    <property type="match status" value="1"/>
</dbReference>
<evidence type="ECO:0000313" key="4">
    <source>
        <dbReference type="Proteomes" id="UP000319829"/>
    </source>
</evidence>
<keyword evidence="2" id="KW-0378">Hydrolase</keyword>
<dbReference type="PANTHER" id="PTHR43434:SF1">
    <property type="entry name" value="PHOSPHOGLYCOLATE PHOSPHATASE"/>
    <property type="match status" value="1"/>
</dbReference>
<accession>A0A538TTG3</accession>
<sequence>MRLALFDIDGTLLREGIAPKLAFARALQETYDTTGPVSGFRFAGMTDPQCVAEIMRMAGVPDEVILERRDACLDRYAEHLAVEMRNHDGAKLYPGVKELLRHLSGRDDVVVGLLTGNVQRGAMLKLRRFSLGDYFRFGAFGNEHEDRCVLARIALEKAGDLLGRRVAGSEATVIGDTPRDVACARAIGARAVIVATGLVSRDELLAAEPDAILDSFEDLEGTLQAIIPDTRPESSRSS</sequence>
<organism evidence="2 3">
    <name type="scientific">Eiseniibacteriota bacterium</name>
    <dbReference type="NCBI Taxonomy" id="2212470"/>
    <lineage>
        <taxon>Bacteria</taxon>
        <taxon>Candidatus Eiseniibacteriota</taxon>
    </lineage>
</organism>
<dbReference type="EMBL" id="VBOX01000004">
    <property type="protein sequence ID" value="TMQ66921.1"/>
    <property type="molecule type" value="Genomic_DNA"/>
</dbReference>
<comment type="caution">
    <text evidence="2">The sequence shown here is derived from an EMBL/GenBank/DDBJ whole genome shotgun (WGS) entry which is preliminary data.</text>
</comment>
<dbReference type="Gene3D" id="3.40.50.1000">
    <property type="entry name" value="HAD superfamily/HAD-like"/>
    <property type="match status" value="1"/>
</dbReference>
<evidence type="ECO:0000313" key="1">
    <source>
        <dbReference type="EMBL" id="TMQ52755.1"/>
    </source>
</evidence>
<dbReference type="Proteomes" id="UP000317366">
    <property type="component" value="Unassembled WGS sequence"/>
</dbReference>
<dbReference type="InterPro" id="IPR023198">
    <property type="entry name" value="PGP-like_dom2"/>
</dbReference>
<protein>
    <submittedName>
        <fullName evidence="2">HAD family hydrolase</fullName>
    </submittedName>
</protein>
<dbReference type="EMBL" id="VBOU01000094">
    <property type="protein sequence ID" value="TMQ52755.1"/>
    <property type="molecule type" value="Genomic_DNA"/>
</dbReference>
<dbReference type="GO" id="GO:0006281">
    <property type="term" value="P:DNA repair"/>
    <property type="evidence" value="ECO:0007669"/>
    <property type="project" value="TreeGrafter"/>
</dbReference>
<dbReference type="AlphaFoldDB" id="A0A538TTG3"/>
<evidence type="ECO:0000313" key="3">
    <source>
        <dbReference type="Proteomes" id="UP000317366"/>
    </source>
</evidence>
<dbReference type="SFLD" id="SFLDS00003">
    <property type="entry name" value="Haloacid_Dehalogenase"/>
    <property type="match status" value="1"/>
</dbReference>
<gene>
    <name evidence="1" type="ORF">E6K74_11470</name>
    <name evidence="2" type="ORF">E6K77_00585</name>
</gene>
<proteinExistence type="predicted"/>
<dbReference type="Gene3D" id="1.10.150.240">
    <property type="entry name" value="Putative phosphatase, domain 2"/>
    <property type="match status" value="1"/>
</dbReference>
<dbReference type="InterPro" id="IPR036412">
    <property type="entry name" value="HAD-like_sf"/>
</dbReference>
<dbReference type="SUPFAM" id="SSF56784">
    <property type="entry name" value="HAD-like"/>
    <property type="match status" value="1"/>
</dbReference>
<dbReference type="GO" id="GO:0008967">
    <property type="term" value="F:phosphoglycolate phosphatase activity"/>
    <property type="evidence" value="ECO:0007669"/>
    <property type="project" value="TreeGrafter"/>
</dbReference>
<dbReference type="InterPro" id="IPR023214">
    <property type="entry name" value="HAD_sf"/>
</dbReference>
<dbReference type="PANTHER" id="PTHR43434">
    <property type="entry name" value="PHOSPHOGLYCOLATE PHOSPHATASE"/>
    <property type="match status" value="1"/>
</dbReference>
<dbReference type="InterPro" id="IPR050155">
    <property type="entry name" value="HAD-like_hydrolase_sf"/>
</dbReference>
<reference evidence="3 4" key="1">
    <citation type="journal article" date="2019" name="Nat. Microbiol.">
        <title>Mediterranean grassland soil C-N compound turnover is dependent on rainfall and depth, and is mediated by genomically divergent microorganisms.</title>
        <authorList>
            <person name="Diamond S."/>
            <person name="Andeer P.F."/>
            <person name="Li Z."/>
            <person name="Crits-Christoph A."/>
            <person name="Burstein D."/>
            <person name="Anantharaman K."/>
            <person name="Lane K.R."/>
            <person name="Thomas B.C."/>
            <person name="Pan C."/>
            <person name="Northen T.R."/>
            <person name="Banfield J.F."/>
        </authorList>
    </citation>
    <scope>NUCLEOTIDE SEQUENCE [LARGE SCALE GENOMIC DNA]</scope>
    <source>
        <strain evidence="1">WS_4</strain>
        <strain evidence="2">WS_7</strain>
    </source>
</reference>
<evidence type="ECO:0000313" key="2">
    <source>
        <dbReference type="EMBL" id="TMQ66921.1"/>
    </source>
</evidence>
<dbReference type="Pfam" id="PF00702">
    <property type="entry name" value="Hydrolase"/>
    <property type="match status" value="1"/>
</dbReference>
<dbReference type="Proteomes" id="UP000319829">
    <property type="component" value="Unassembled WGS sequence"/>
</dbReference>